<keyword evidence="3" id="KW-0560">Oxidoreductase</keyword>
<name>A0A1C3E516_9PLAN</name>
<dbReference type="Proteomes" id="UP000094828">
    <property type="component" value="Unassembled WGS sequence"/>
</dbReference>
<dbReference type="Gene3D" id="1.10.1060.10">
    <property type="entry name" value="Alpha-helical ferredoxin"/>
    <property type="match status" value="1"/>
</dbReference>
<feature type="domain" description="Dihydroprymidine dehydrogenase" evidence="9">
    <location>
        <begin position="26"/>
        <end position="140"/>
    </location>
</feature>
<gene>
    <name evidence="10" type="primary">gltD</name>
    <name evidence="10" type="ORF">A6X21_01400</name>
</gene>
<dbReference type="OrthoDB" id="9803192at2"/>
<keyword evidence="1" id="KW-0028">Amino-acid biosynthesis</keyword>
<dbReference type="PANTHER" id="PTHR43100">
    <property type="entry name" value="GLUTAMATE SYNTHASE [NADPH] SMALL CHAIN"/>
    <property type="match status" value="1"/>
</dbReference>
<evidence type="ECO:0000256" key="1">
    <source>
        <dbReference type="ARBA" id="ARBA00022605"/>
    </source>
</evidence>
<protein>
    <submittedName>
        <fullName evidence="10">Glutamate synthase</fullName>
    </submittedName>
</protein>
<dbReference type="STRING" id="1841610.A6X21_01400"/>
<dbReference type="InterPro" id="IPR028261">
    <property type="entry name" value="DPD_II"/>
</dbReference>
<dbReference type="GO" id="GO:0006537">
    <property type="term" value="P:glutamate biosynthetic process"/>
    <property type="evidence" value="ECO:0007669"/>
    <property type="project" value="UniProtKB-KW"/>
</dbReference>
<dbReference type="GO" id="GO:0016639">
    <property type="term" value="F:oxidoreductase activity, acting on the CH-NH2 group of donors, NAD or NADP as acceptor"/>
    <property type="evidence" value="ECO:0007669"/>
    <property type="project" value="InterPro"/>
</dbReference>
<dbReference type="EMBL" id="LYDR01000154">
    <property type="protein sequence ID" value="ODA28324.1"/>
    <property type="molecule type" value="Genomic_DNA"/>
</dbReference>
<keyword evidence="5" id="KW-0411">Iron-sulfur</keyword>
<dbReference type="SUPFAM" id="SSF46548">
    <property type="entry name" value="alpha-helical ferredoxin"/>
    <property type="match status" value="1"/>
</dbReference>
<evidence type="ECO:0000256" key="6">
    <source>
        <dbReference type="ARBA" id="ARBA00023164"/>
    </source>
</evidence>
<evidence type="ECO:0000313" key="10">
    <source>
        <dbReference type="EMBL" id="ODA28324.1"/>
    </source>
</evidence>
<dbReference type="Gene3D" id="3.50.50.60">
    <property type="entry name" value="FAD/NAD(P)-binding domain"/>
    <property type="match status" value="2"/>
</dbReference>
<dbReference type="Pfam" id="PF14691">
    <property type="entry name" value="Fer4_20"/>
    <property type="match status" value="1"/>
</dbReference>
<evidence type="ECO:0000256" key="5">
    <source>
        <dbReference type="ARBA" id="ARBA00023014"/>
    </source>
</evidence>
<proteinExistence type="predicted"/>
<keyword evidence="6" id="KW-0314">Glutamate biosynthesis</keyword>
<evidence type="ECO:0000256" key="4">
    <source>
        <dbReference type="ARBA" id="ARBA00023004"/>
    </source>
</evidence>
<dbReference type="RefSeq" id="WP_068852758.1">
    <property type="nucleotide sequence ID" value="NZ_LYDR01000154.1"/>
</dbReference>
<dbReference type="InterPro" id="IPR006005">
    <property type="entry name" value="Glut_synth_ssu1"/>
</dbReference>
<dbReference type="AlphaFoldDB" id="A0A1C3E516"/>
<keyword evidence="2" id="KW-0479">Metal-binding</keyword>
<evidence type="ECO:0000259" key="9">
    <source>
        <dbReference type="Pfam" id="PF14691"/>
    </source>
</evidence>
<comment type="pathway">
    <text evidence="7">Amino-acid biosynthesis.</text>
</comment>
<organism evidence="10 11">
    <name type="scientific">Planctopirus hydrillae</name>
    <dbReference type="NCBI Taxonomy" id="1841610"/>
    <lineage>
        <taxon>Bacteria</taxon>
        <taxon>Pseudomonadati</taxon>
        <taxon>Planctomycetota</taxon>
        <taxon>Planctomycetia</taxon>
        <taxon>Planctomycetales</taxon>
        <taxon>Planctomycetaceae</taxon>
        <taxon>Planctopirus</taxon>
    </lineage>
</organism>
<dbReference type="GO" id="GO:0046872">
    <property type="term" value="F:metal ion binding"/>
    <property type="evidence" value="ECO:0007669"/>
    <property type="project" value="UniProtKB-KW"/>
</dbReference>
<evidence type="ECO:0000313" key="11">
    <source>
        <dbReference type="Proteomes" id="UP000094828"/>
    </source>
</evidence>
<comment type="caution">
    <text evidence="10">The sequence shown here is derived from an EMBL/GenBank/DDBJ whole genome shotgun (WGS) entry which is preliminary data.</text>
</comment>
<dbReference type="InterPro" id="IPR009051">
    <property type="entry name" value="Helical_ferredxn"/>
</dbReference>
<accession>A0A1C3E516</accession>
<dbReference type="FunFam" id="3.50.50.60:FF:000124">
    <property type="entry name" value="Glutamate synthase small subunit"/>
    <property type="match status" value="1"/>
</dbReference>
<keyword evidence="11" id="KW-1185">Reference proteome</keyword>
<dbReference type="SUPFAM" id="SSF51971">
    <property type="entry name" value="Nucleotide-binding domain"/>
    <property type="match status" value="2"/>
</dbReference>
<sequence>MGKPTGFKEFTRQVPEDRSPKLRILDWNEFHDHMAEDDLRKQGARCMDCGVPFCHTGQLMAGMAAGCPINNLIPEWNDLVYRGHWHEALDRLHKTNNFPEFTGRVCPAPCEGSCVLGITNPPVTIKNIECSIIDKGFEEGWVVPRKPLYRTGKKVAVIGSGPAGLSAAAQLNSAGHLVTVFERADRIGGLLMYGIPNMKLEKHVVERRVKLLEEEGVVFKTGVEVGRQLPADQLKKEFDAIVLCMGATRPRDLPIAGRQLKGIHFAMEFLHANTKSLLDSQLSNGQYITAKDKHVVVIGGGDTGNDCLGTSARHGCKSLTNLEIVPKSPDERAANNPWPQWPKTYKVDYGHAEAAAVFGHDPRLYSTTALEFVGNDAGHVKAIRISQVEAAPPFKPIAGTEREIPADLVLLAMGFLGPESPISEQLGVSLDERSNYKAEHGKFATNVPGVFAAGDCRRGQSLVVWAINEGRGVARAVDLHLMGKTDLTV</sequence>
<dbReference type="Pfam" id="PF07992">
    <property type="entry name" value="Pyr_redox_2"/>
    <property type="match status" value="1"/>
</dbReference>
<dbReference type="InterPro" id="IPR023753">
    <property type="entry name" value="FAD/NAD-binding_dom"/>
</dbReference>
<reference evidence="10 11" key="1">
    <citation type="submission" date="2016-05" db="EMBL/GenBank/DDBJ databases">
        <title>Genomic and physiological characterization of Planctopirus sp. isolated from fresh water lake.</title>
        <authorList>
            <person name="Subhash Y."/>
            <person name="Ramana C."/>
        </authorList>
    </citation>
    <scope>NUCLEOTIDE SEQUENCE [LARGE SCALE GENOMIC DNA]</scope>
    <source>
        <strain evidence="10 11">JC280</strain>
    </source>
</reference>
<dbReference type="GO" id="GO:0051536">
    <property type="term" value="F:iron-sulfur cluster binding"/>
    <property type="evidence" value="ECO:0007669"/>
    <property type="project" value="UniProtKB-KW"/>
</dbReference>
<keyword evidence="4" id="KW-0408">Iron</keyword>
<dbReference type="PRINTS" id="PR00419">
    <property type="entry name" value="ADXRDTASE"/>
</dbReference>
<feature type="domain" description="FAD/NAD(P)-binding" evidence="8">
    <location>
        <begin position="153"/>
        <end position="470"/>
    </location>
</feature>
<dbReference type="PANTHER" id="PTHR43100:SF1">
    <property type="entry name" value="GLUTAMATE SYNTHASE [NADPH] SMALL CHAIN"/>
    <property type="match status" value="1"/>
</dbReference>
<dbReference type="NCBIfam" id="TIGR01317">
    <property type="entry name" value="GOGAT_sm_gam"/>
    <property type="match status" value="1"/>
</dbReference>
<evidence type="ECO:0000256" key="7">
    <source>
        <dbReference type="ARBA" id="ARBA00029440"/>
    </source>
</evidence>
<evidence type="ECO:0000256" key="2">
    <source>
        <dbReference type="ARBA" id="ARBA00022723"/>
    </source>
</evidence>
<evidence type="ECO:0000256" key="3">
    <source>
        <dbReference type="ARBA" id="ARBA00023002"/>
    </source>
</evidence>
<evidence type="ECO:0000259" key="8">
    <source>
        <dbReference type="Pfam" id="PF07992"/>
    </source>
</evidence>
<dbReference type="InterPro" id="IPR036188">
    <property type="entry name" value="FAD/NAD-bd_sf"/>
</dbReference>
<dbReference type="InterPro" id="IPR051394">
    <property type="entry name" value="Glutamate_Synthase"/>
</dbReference>